<dbReference type="GeneID" id="28488920"/>
<dbReference type="OrthoDB" id="81473at2157"/>
<dbReference type="Proteomes" id="UP000066376">
    <property type="component" value="Chromosome"/>
</dbReference>
<dbReference type="SUPFAM" id="SSF51569">
    <property type="entry name" value="Aldolase"/>
    <property type="match status" value="1"/>
</dbReference>
<evidence type="ECO:0000256" key="1">
    <source>
        <dbReference type="ARBA" id="ARBA00003810"/>
    </source>
</evidence>
<dbReference type="InterPro" id="IPR035081">
    <property type="entry name" value="4HFCP_synth_arc"/>
</dbReference>
<dbReference type="AlphaFoldDB" id="A0A126QYG3"/>
<dbReference type="UniPathway" id="UPA00080"/>
<dbReference type="SUPFAM" id="SSF51412">
    <property type="entry name" value="Inosine monophosphate dehydrogenase (IMPDH)"/>
    <property type="match status" value="1"/>
</dbReference>
<dbReference type="EMBL" id="CP014265">
    <property type="protein sequence ID" value="AMK15180.1"/>
    <property type="molecule type" value="Genomic_DNA"/>
</dbReference>
<dbReference type="HAMAP" id="MF_00681">
    <property type="entry name" value="MfnB"/>
    <property type="match status" value="1"/>
</dbReference>
<evidence type="ECO:0000256" key="5">
    <source>
        <dbReference type="HAMAP-Rule" id="MF_00681"/>
    </source>
</evidence>
<evidence type="ECO:0000256" key="3">
    <source>
        <dbReference type="ARBA" id="ARBA00023270"/>
    </source>
</evidence>
<organism evidence="7 9">
    <name type="scientific">Methanobrevibacter olleyae</name>
    <dbReference type="NCBI Taxonomy" id="294671"/>
    <lineage>
        <taxon>Archaea</taxon>
        <taxon>Methanobacteriati</taxon>
        <taxon>Methanobacteriota</taxon>
        <taxon>Methanomada group</taxon>
        <taxon>Methanobacteria</taxon>
        <taxon>Methanobacteriales</taxon>
        <taxon>Methanobacteriaceae</taxon>
        <taxon>Methanobrevibacter</taxon>
    </lineage>
</organism>
<dbReference type="RefSeq" id="WP_067146201.1">
    <property type="nucleotide sequence ID" value="NZ_CP014265.1"/>
</dbReference>
<dbReference type="STRING" id="294671.YLM1_0623"/>
<keyword evidence="9" id="KW-1185">Reference proteome</keyword>
<dbReference type="PIRSF" id="PIRSF015957">
    <property type="entry name" value="UCP015957"/>
    <property type="match status" value="1"/>
</dbReference>
<sequence>MLLLISPINHDEALESIEGGADIVDVKNPKEGSLGANFPWVIKDIREITPDDMLVSATLGDVPYKPGTVSLAAIGALVSGADYIKVGLYGPSNYEEGLEVMKNVVKTVKDNNPNATVVASGYADAHRVGAVSPWDIPKVAKDSGADIAMLDTAVKDGHTLFDYLSIDDCKKFTEEAHSYGLKVALAGSVKKDQLKPLYDIGCDVVGVRGAACVGGDRNTGHIDHNAVAELKELVQSFEN</sequence>
<dbReference type="InterPro" id="IPR007565">
    <property type="entry name" value="4HFCP_synth"/>
</dbReference>
<comment type="catalytic activity">
    <reaction evidence="4 5">
        <text>2 D-glyceraldehyde 3-phosphate = 4-(hydroxymethyl)-2-furancarboxaldehyde phosphate + phosphate + 2 H2O</text>
        <dbReference type="Rhea" id="RHEA:43536"/>
        <dbReference type="ChEBI" id="CHEBI:15377"/>
        <dbReference type="ChEBI" id="CHEBI:43474"/>
        <dbReference type="ChEBI" id="CHEBI:59776"/>
        <dbReference type="ChEBI" id="CHEBI:83407"/>
        <dbReference type="EC" id="4.2.3.153"/>
    </reaction>
</comment>
<dbReference type="Pfam" id="PF04476">
    <property type="entry name" value="4HFCP_synth"/>
    <property type="match status" value="1"/>
</dbReference>
<reference evidence="8" key="3">
    <citation type="submission" date="2016-10" db="EMBL/GenBank/DDBJ databases">
        <authorList>
            <person name="de Groot N.N."/>
        </authorList>
    </citation>
    <scope>NUCLEOTIDE SEQUENCE [LARGE SCALE GENOMIC DNA]</scope>
    <source>
        <strain evidence="8">DSM 16632</strain>
    </source>
</reference>
<gene>
    <name evidence="5" type="primary">mfnB</name>
    <name evidence="8" type="ORF">SAMN02910297_00920</name>
    <name evidence="7" type="ORF">YLM1_0623</name>
</gene>
<evidence type="ECO:0000313" key="10">
    <source>
        <dbReference type="Proteomes" id="UP000183442"/>
    </source>
</evidence>
<name>A0A126QYG3_METOL</name>
<reference evidence="10" key="4">
    <citation type="submission" date="2016-10" db="EMBL/GenBank/DDBJ databases">
        <authorList>
            <person name="Varghese N."/>
        </authorList>
    </citation>
    <scope>NUCLEOTIDE SEQUENCE [LARGE SCALE GENOMIC DNA]</scope>
    <source>
        <strain evidence="10">DSM 16632</strain>
    </source>
</reference>
<dbReference type="GO" id="GO:2001120">
    <property type="term" value="P:methanofuran biosynthetic process"/>
    <property type="evidence" value="ECO:0007669"/>
    <property type="project" value="UniProtKB-UniRule"/>
</dbReference>
<evidence type="ECO:0000256" key="2">
    <source>
        <dbReference type="ARBA" id="ARBA00023239"/>
    </source>
</evidence>
<evidence type="ECO:0000313" key="9">
    <source>
        <dbReference type="Proteomes" id="UP000066376"/>
    </source>
</evidence>
<reference evidence="9" key="2">
    <citation type="submission" date="2016-02" db="EMBL/GenBank/DDBJ databases">
        <title>The draft genome sequence of the rumen methanogen Methanobrevibacter olleyae YLM1.</title>
        <authorList>
            <consortium name="New Zealand Agricultural Greenhouse Gas Research Centre/Pastoral Greenhouse Gas Research Consortium"/>
            <person name="Kelly W.J."/>
            <person name="Li D."/>
            <person name="Lambie S.C."/>
            <person name="Attwood G.T."/>
            <person name="Altermann E."/>
            <person name="Leahy S.C."/>
        </authorList>
    </citation>
    <scope>NUCLEOTIDE SEQUENCE [LARGE SCALE GENOMIC DNA]</scope>
    <source>
        <strain evidence="9">YLM1</strain>
    </source>
</reference>
<dbReference type="PATRIC" id="fig|294671.3.peg.647"/>
<dbReference type="NCBIfam" id="NF002575">
    <property type="entry name" value="PRK02227.1-3"/>
    <property type="match status" value="1"/>
</dbReference>
<dbReference type="EC" id="4.2.3.153" evidence="5"/>
<evidence type="ECO:0000256" key="4">
    <source>
        <dbReference type="ARBA" id="ARBA00047628"/>
    </source>
</evidence>
<reference evidence="7 9" key="1">
    <citation type="journal article" date="2016" name="Genome Announc.">
        <title>Draft Genome Sequence of the Rumen Methanogen Methanobrevibacter olleyae YLM1.</title>
        <authorList>
            <person name="Kelly W.J."/>
            <person name="Li D."/>
            <person name="Lambie S.C."/>
            <person name="Cox F."/>
            <person name="Attwood G.T."/>
            <person name="Altermann E."/>
            <person name="Leahy S.C."/>
        </authorList>
    </citation>
    <scope>NUCLEOTIDE SEQUENCE [LARGE SCALE GENOMIC DNA]</scope>
    <source>
        <strain evidence="7 9">YLM1</strain>
    </source>
</reference>
<keyword evidence="3 5" id="KW-0704">Schiff base</keyword>
<keyword evidence="2 5" id="KW-0456">Lyase</keyword>
<dbReference type="EMBL" id="FOTL01000012">
    <property type="protein sequence ID" value="SFL45402.1"/>
    <property type="molecule type" value="Genomic_DNA"/>
</dbReference>
<dbReference type="GO" id="GO:0016830">
    <property type="term" value="F:carbon-carbon lyase activity"/>
    <property type="evidence" value="ECO:0007669"/>
    <property type="project" value="UniProtKB-UniRule"/>
</dbReference>
<dbReference type="CDD" id="cd00945">
    <property type="entry name" value="Aldolase_Class_I"/>
    <property type="match status" value="1"/>
</dbReference>
<comment type="similarity">
    <text evidence="5">Belongs to the MfnB family.</text>
</comment>
<comment type="pathway">
    <text evidence="5">Cofactor biosynthesis; methanofuran biosynthesis.</text>
</comment>
<evidence type="ECO:0000256" key="6">
    <source>
        <dbReference type="PIRSR" id="PIRSR015957-1"/>
    </source>
</evidence>
<proteinExistence type="inferred from homology"/>
<feature type="active site" description="Proton acceptor" evidence="5 6">
    <location>
        <position position="85"/>
    </location>
</feature>
<dbReference type="NCBIfam" id="NF002573">
    <property type="entry name" value="PRK02227.1-1"/>
    <property type="match status" value="1"/>
</dbReference>
<evidence type="ECO:0000313" key="7">
    <source>
        <dbReference type="EMBL" id="AMK15180.1"/>
    </source>
</evidence>
<comment type="function">
    <text evidence="1 5">Catalyzes the formation of 4-(hydroxymethyl)-2-furancarboxaldehyde phosphate (4-HFC-P) from two molecules of glyceraldehyde-3-P (GA-3-P).</text>
</comment>
<protein>
    <recommendedName>
        <fullName evidence="5">(5-formylfuran-3-yl)methyl phosphate synthase</fullName>
        <ecNumber evidence="5">4.2.3.153</ecNumber>
    </recommendedName>
    <alternativeName>
        <fullName evidence="5">4-(hydroxymethyl)-2-furancarboxaldehyde-phosphate synthase</fullName>
        <shortName evidence="5">4-HFC-P synthase</shortName>
    </alternativeName>
</protein>
<dbReference type="Proteomes" id="UP000183442">
    <property type="component" value="Unassembled WGS sequence"/>
</dbReference>
<evidence type="ECO:0000313" key="8">
    <source>
        <dbReference type="EMBL" id="SFL45402.1"/>
    </source>
</evidence>
<dbReference type="KEGG" id="mol:YLM1_0623"/>
<accession>A0A126QYG3</accession>
<feature type="active site" description="Schiff-base intermediate with substrate" evidence="5 6">
    <location>
        <position position="27"/>
    </location>
</feature>